<accession>A0A6C0J2B3</accession>
<dbReference type="EMBL" id="MN740287">
    <property type="protein sequence ID" value="QHT98087.1"/>
    <property type="molecule type" value="Genomic_DNA"/>
</dbReference>
<evidence type="ECO:0000256" key="1">
    <source>
        <dbReference type="SAM" id="Phobius"/>
    </source>
</evidence>
<reference evidence="2" key="1">
    <citation type="journal article" date="2020" name="Nature">
        <title>Giant virus diversity and host interactions through global metagenomics.</title>
        <authorList>
            <person name="Schulz F."/>
            <person name="Roux S."/>
            <person name="Paez-Espino D."/>
            <person name="Jungbluth S."/>
            <person name="Walsh D.A."/>
            <person name="Denef V.J."/>
            <person name="McMahon K.D."/>
            <person name="Konstantinidis K.T."/>
            <person name="Eloe-Fadrosh E.A."/>
            <person name="Kyrpides N.C."/>
            <person name="Woyke T."/>
        </authorList>
    </citation>
    <scope>NUCLEOTIDE SEQUENCE</scope>
    <source>
        <strain evidence="2">GVMAG-M-3300025626-8</strain>
    </source>
</reference>
<evidence type="ECO:0000313" key="2">
    <source>
        <dbReference type="EMBL" id="QHT98087.1"/>
    </source>
</evidence>
<organism evidence="2">
    <name type="scientific">viral metagenome</name>
    <dbReference type="NCBI Taxonomy" id="1070528"/>
    <lineage>
        <taxon>unclassified sequences</taxon>
        <taxon>metagenomes</taxon>
        <taxon>organismal metagenomes</taxon>
    </lineage>
</organism>
<keyword evidence="1" id="KW-0472">Membrane</keyword>
<dbReference type="AlphaFoldDB" id="A0A6C0J2B3"/>
<name>A0A6C0J2B3_9ZZZZ</name>
<proteinExistence type="predicted"/>
<keyword evidence="1" id="KW-0812">Transmembrane</keyword>
<protein>
    <submittedName>
        <fullName evidence="2">Uncharacterized protein</fullName>
    </submittedName>
</protein>
<feature type="transmembrane region" description="Helical" evidence="1">
    <location>
        <begin position="20"/>
        <end position="38"/>
    </location>
</feature>
<sequence>MSNRIEEYFKKDAQHLEYGFMAFMALIFMRLLSESLAAKTNRQTKKNKLLFESMKMKYMAKMSMAAAADRGGGGGGGGSNKK</sequence>
<keyword evidence="1" id="KW-1133">Transmembrane helix</keyword>